<proteinExistence type="predicted"/>
<feature type="domain" description="Ferric siderophore reductase C-terminal" evidence="1">
    <location>
        <begin position="213"/>
        <end position="233"/>
    </location>
</feature>
<evidence type="ECO:0000313" key="3">
    <source>
        <dbReference type="Proteomes" id="UP001379949"/>
    </source>
</evidence>
<sequence length="249" mass="28041">MEKPLPRLFKTAASFIPILEGRMLNTPADRDIGSLSADEPEQALRTLHHALQEAHPEAGAPYWRVRCWGLVCWQPIYLALICVYQLKSVPLNLKALVQNQQATMVAGYQLPDGEWQEGDKEDLIAVICQQLSIFFTEFEEAHRDLFGGRSVLYQALLADQLLASLIVAGQLLPEFNAAKISAEFQRWAKALKLPLTPLKGFQNNTSAKPIFVRQTCCLHFRRSDGELCSNCPRLQAKHAKEHKKHQLSA</sequence>
<comment type="caution">
    <text evidence="2">The sequence shown here is derived from an EMBL/GenBank/DDBJ whole genome shotgun (WGS) entry which is preliminary data.</text>
</comment>
<dbReference type="InterPro" id="IPR023998">
    <property type="entry name" value="FCR-like"/>
</dbReference>
<accession>A0ABU9G1I2</accession>
<dbReference type="RefSeq" id="WP_341566385.1">
    <property type="nucleotide sequence ID" value="NZ_JBAKAR010000002.1"/>
</dbReference>
<evidence type="ECO:0000313" key="2">
    <source>
        <dbReference type="EMBL" id="MEL0612339.1"/>
    </source>
</evidence>
<organism evidence="2 3">
    <name type="scientific">Marinomonas arenicola</name>
    <dbReference type="NCBI Taxonomy" id="569601"/>
    <lineage>
        <taxon>Bacteria</taxon>
        <taxon>Pseudomonadati</taxon>
        <taxon>Pseudomonadota</taxon>
        <taxon>Gammaproteobacteria</taxon>
        <taxon>Oceanospirillales</taxon>
        <taxon>Oceanospirillaceae</taxon>
        <taxon>Marinomonas</taxon>
    </lineage>
</organism>
<reference evidence="2 3" key="1">
    <citation type="submission" date="2024-02" db="EMBL/GenBank/DDBJ databases">
        <title>Bacteria isolated from the canopy kelp, Nereocystis luetkeana.</title>
        <authorList>
            <person name="Pfister C.A."/>
            <person name="Younker I.T."/>
            <person name="Light S.H."/>
        </authorList>
    </citation>
    <scope>NUCLEOTIDE SEQUENCE [LARGE SCALE GENOMIC DNA]</scope>
    <source>
        <strain evidence="2 3">TI.4.07</strain>
    </source>
</reference>
<dbReference type="Proteomes" id="UP001379949">
    <property type="component" value="Unassembled WGS sequence"/>
</dbReference>
<name>A0ABU9G1I2_9GAMM</name>
<dbReference type="NCBIfam" id="TIGR03950">
    <property type="entry name" value="sidero_Fe_reduc"/>
    <property type="match status" value="1"/>
</dbReference>
<dbReference type="EMBL" id="JBAKAR010000002">
    <property type="protein sequence ID" value="MEL0612339.1"/>
    <property type="molecule type" value="Genomic_DNA"/>
</dbReference>
<keyword evidence="3" id="KW-1185">Reference proteome</keyword>
<evidence type="ECO:0000259" key="1">
    <source>
        <dbReference type="Pfam" id="PF11575"/>
    </source>
</evidence>
<gene>
    <name evidence="2" type="ORF">V6242_04220</name>
</gene>
<protein>
    <submittedName>
        <fullName evidence="2">Siderophore ferric iron reductase</fullName>
    </submittedName>
</protein>
<dbReference type="InterPro" id="IPR024726">
    <property type="entry name" value="FhuF_C"/>
</dbReference>
<dbReference type="Pfam" id="PF11575">
    <property type="entry name" value="FhuF_C"/>
    <property type="match status" value="1"/>
</dbReference>